<protein>
    <submittedName>
        <fullName evidence="5">Hydrogenase maturation protease</fullName>
    </submittedName>
</protein>
<dbReference type="Pfam" id="PF01750">
    <property type="entry name" value="HycI"/>
    <property type="match status" value="1"/>
</dbReference>
<dbReference type="CDD" id="cd00518">
    <property type="entry name" value="H2MP"/>
    <property type="match status" value="1"/>
</dbReference>
<dbReference type="Gene3D" id="3.40.50.1450">
    <property type="entry name" value="HybD-like"/>
    <property type="match status" value="1"/>
</dbReference>
<keyword evidence="4" id="KW-0378">Hydrolase</keyword>
<keyword evidence="6" id="KW-1185">Reference proteome</keyword>
<name>A0ABR8PRM3_9CLOT</name>
<evidence type="ECO:0000256" key="3">
    <source>
        <dbReference type="ARBA" id="ARBA00022750"/>
    </source>
</evidence>
<dbReference type="InterPro" id="IPR000671">
    <property type="entry name" value="Peptidase_A31"/>
</dbReference>
<organism evidence="5 6">
    <name type="scientific">Clostridium cibarium</name>
    <dbReference type="NCBI Taxonomy" id="2762247"/>
    <lineage>
        <taxon>Bacteria</taxon>
        <taxon>Bacillati</taxon>
        <taxon>Bacillota</taxon>
        <taxon>Clostridia</taxon>
        <taxon>Eubacteriales</taxon>
        <taxon>Clostridiaceae</taxon>
        <taxon>Clostridium</taxon>
    </lineage>
</organism>
<comment type="caution">
    <text evidence="5">The sequence shown here is derived from an EMBL/GenBank/DDBJ whole genome shotgun (WGS) entry which is preliminary data.</text>
</comment>
<keyword evidence="2 5" id="KW-0645">Protease</keyword>
<dbReference type="GO" id="GO:0008233">
    <property type="term" value="F:peptidase activity"/>
    <property type="evidence" value="ECO:0007669"/>
    <property type="project" value="UniProtKB-KW"/>
</dbReference>
<dbReference type="SUPFAM" id="SSF53163">
    <property type="entry name" value="HybD-like"/>
    <property type="match status" value="1"/>
</dbReference>
<evidence type="ECO:0000256" key="2">
    <source>
        <dbReference type="ARBA" id="ARBA00022670"/>
    </source>
</evidence>
<evidence type="ECO:0000313" key="6">
    <source>
        <dbReference type="Proteomes" id="UP000627781"/>
    </source>
</evidence>
<keyword evidence="3" id="KW-0064">Aspartyl protease</keyword>
<dbReference type="RefSeq" id="WP_143316793.1">
    <property type="nucleotide sequence ID" value="NZ_JACSRA010000006.1"/>
</dbReference>
<dbReference type="Proteomes" id="UP000627781">
    <property type="component" value="Unassembled WGS sequence"/>
</dbReference>
<accession>A0ABR8PRM3</accession>
<dbReference type="GO" id="GO:0006508">
    <property type="term" value="P:proteolysis"/>
    <property type="evidence" value="ECO:0007669"/>
    <property type="project" value="UniProtKB-KW"/>
</dbReference>
<evidence type="ECO:0000313" key="5">
    <source>
        <dbReference type="EMBL" id="MBD7910829.1"/>
    </source>
</evidence>
<evidence type="ECO:0000256" key="1">
    <source>
        <dbReference type="ARBA" id="ARBA00006814"/>
    </source>
</evidence>
<proteinExistence type="inferred from homology"/>
<sequence length="157" mass="17578">MIKVIAIGNTLMSDDGIAIKVVDNIHEDLEKLGIKCVKAETDFNFALDNIECGDFIFIVDSTLFNLNCGQITQISLNKVDKYSKHLLSAHNMNLIWLINNMGVDVKGIILGIEIHDIKFGIKISDGLERKFSEICNAVFRIIKEKSLECYKEGKSNA</sequence>
<dbReference type="PANTHER" id="PTHR30302:SF1">
    <property type="entry name" value="HYDROGENASE 2 MATURATION PROTEASE"/>
    <property type="match status" value="1"/>
</dbReference>
<reference evidence="5 6" key="1">
    <citation type="submission" date="2020-08" db="EMBL/GenBank/DDBJ databases">
        <title>A Genomic Blueprint of the Chicken Gut Microbiome.</title>
        <authorList>
            <person name="Gilroy R."/>
            <person name="Ravi A."/>
            <person name="Getino M."/>
            <person name="Pursley I."/>
            <person name="Horton D.L."/>
            <person name="Alikhan N.-F."/>
            <person name="Baker D."/>
            <person name="Gharbi K."/>
            <person name="Hall N."/>
            <person name="Watson M."/>
            <person name="Adriaenssens E.M."/>
            <person name="Foster-Nyarko E."/>
            <person name="Jarju S."/>
            <person name="Secka A."/>
            <person name="Antonio M."/>
            <person name="Oren A."/>
            <person name="Chaudhuri R."/>
            <person name="La Ragione R.M."/>
            <person name="Hildebrand F."/>
            <person name="Pallen M.J."/>
        </authorList>
    </citation>
    <scope>NUCLEOTIDE SEQUENCE [LARGE SCALE GENOMIC DNA]</scope>
    <source>
        <strain evidence="5 6">Sa3CVN1</strain>
    </source>
</reference>
<comment type="similarity">
    <text evidence="1">Belongs to the peptidase A31 family.</text>
</comment>
<gene>
    <name evidence="5" type="ORF">H9661_05590</name>
</gene>
<evidence type="ECO:0000256" key="4">
    <source>
        <dbReference type="ARBA" id="ARBA00022801"/>
    </source>
</evidence>
<dbReference type="InterPro" id="IPR023430">
    <property type="entry name" value="Pept_HybD-like_dom_sf"/>
</dbReference>
<dbReference type="NCBIfam" id="TIGR00072">
    <property type="entry name" value="hydrog_prot"/>
    <property type="match status" value="1"/>
</dbReference>
<dbReference type="PANTHER" id="PTHR30302">
    <property type="entry name" value="HYDROGENASE 1 MATURATION PROTEASE"/>
    <property type="match status" value="1"/>
</dbReference>
<dbReference type="EMBL" id="JACSRA010000006">
    <property type="protein sequence ID" value="MBD7910829.1"/>
    <property type="molecule type" value="Genomic_DNA"/>
</dbReference>